<dbReference type="InterPro" id="IPR010994">
    <property type="entry name" value="RuvA_2-like"/>
</dbReference>
<dbReference type="GO" id="GO:0005737">
    <property type="term" value="C:cytoplasm"/>
    <property type="evidence" value="ECO:0007669"/>
    <property type="project" value="UniProtKB-ARBA"/>
</dbReference>
<dbReference type="KEGG" id="hmo:HM1_0392"/>
<dbReference type="EMBL" id="CP000930">
    <property type="protein sequence ID" value="ABZ83011.1"/>
    <property type="molecule type" value="Genomic_DNA"/>
</dbReference>
<dbReference type="InterPro" id="IPR050437">
    <property type="entry name" value="Ribos_protein_bS1-like"/>
</dbReference>
<dbReference type="FunFam" id="3.30.420.140:FF:000001">
    <property type="entry name" value="RNA-binding transcriptional accessory protein"/>
    <property type="match status" value="1"/>
</dbReference>
<dbReference type="SUPFAM" id="SSF158832">
    <property type="entry name" value="Tex N-terminal region-like"/>
    <property type="match status" value="1"/>
</dbReference>
<dbReference type="Pfam" id="PF22706">
    <property type="entry name" value="Tex_central_region"/>
    <property type="match status" value="1"/>
</dbReference>
<evidence type="ECO:0000256" key="1">
    <source>
        <dbReference type="SAM" id="Coils"/>
    </source>
</evidence>
<feature type="domain" description="S1 motif" evidence="2">
    <location>
        <begin position="653"/>
        <end position="722"/>
    </location>
</feature>
<dbReference type="Pfam" id="PF09371">
    <property type="entry name" value="Tex_N"/>
    <property type="match status" value="1"/>
</dbReference>
<dbReference type="InterPro" id="IPR023323">
    <property type="entry name" value="Tex-like_dom_sf"/>
</dbReference>
<dbReference type="GO" id="GO:0003735">
    <property type="term" value="F:structural constituent of ribosome"/>
    <property type="evidence" value="ECO:0007669"/>
    <property type="project" value="TreeGrafter"/>
</dbReference>
<proteinExistence type="predicted"/>
<dbReference type="InterPro" id="IPR012340">
    <property type="entry name" value="NA-bd_OB-fold"/>
</dbReference>
<dbReference type="Pfam" id="PF17674">
    <property type="entry name" value="HHH_9"/>
    <property type="match status" value="1"/>
</dbReference>
<dbReference type="SUPFAM" id="SSF53098">
    <property type="entry name" value="Ribonuclease H-like"/>
    <property type="match status" value="1"/>
</dbReference>
<dbReference type="Gene3D" id="1.10.3500.10">
    <property type="entry name" value="Tex N-terminal region-like"/>
    <property type="match status" value="1"/>
</dbReference>
<dbReference type="Gene3D" id="1.10.10.650">
    <property type="entry name" value="RuvA domain 2-like"/>
    <property type="match status" value="1"/>
</dbReference>
<reference evidence="3 4" key="1">
    <citation type="journal article" date="2008" name="J. Bacteriol.">
        <title>The genome of Heliobacterium modesticaldum, a phototrophic representative of the Firmicutes containing the simplest photosynthetic apparatus.</title>
        <authorList>
            <person name="Sattley W.M."/>
            <person name="Madigan M.T."/>
            <person name="Swingley W.D."/>
            <person name="Cheung P.C."/>
            <person name="Clocksin K.M."/>
            <person name="Conrad A.L."/>
            <person name="Dejesa L.C."/>
            <person name="Honchak B.M."/>
            <person name="Jung D.O."/>
            <person name="Karbach L.E."/>
            <person name="Kurdoglu A."/>
            <person name="Lahiri S."/>
            <person name="Mastrian S.D."/>
            <person name="Page L.E."/>
            <person name="Taylor H.L."/>
            <person name="Wang Z.T."/>
            <person name="Raymond J."/>
            <person name="Chen M."/>
            <person name="Blankenship R.E."/>
            <person name="Touchman J.W."/>
        </authorList>
    </citation>
    <scope>NUCLEOTIDE SEQUENCE [LARGE SCALE GENOMIC DNA]</scope>
    <source>
        <strain evidence="4">ATCC 51547 / Ice1</strain>
    </source>
</reference>
<dbReference type="PANTHER" id="PTHR10724:SF10">
    <property type="entry name" value="S1 RNA-BINDING DOMAIN-CONTAINING PROTEIN 1"/>
    <property type="match status" value="1"/>
</dbReference>
<dbReference type="GO" id="GO:0006412">
    <property type="term" value="P:translation"/>
    <property type="evidence" value="ECO:0007669"/>
    <property type="project" value="TreeGrafter"/>
</dbReference>
<dbReference type="PANTHER" id="PTHR10724">
    <property type="entry name" value="30S RIBOSOMAL PROTEIN S1"/>
    <property type="match status" value="1"/>
</dbReference>
<dbReference type="Proteomes" id="UP000008550">
    <property type="component" value="Chromosome"/>
</dbReference>
<protein>
    <submittedName>
        <fullName evidence="3">Conserved domain protein</fullName>
    </submittedName>
</protein>
<dbReference type="STRING" id="498761.HM1_0392"/>
<dbReference type="CDD" id="cd05685">
    <property type="entry name" value="S1_Tex"/>
    <property type="match status" value="1"/>
</dbReference>
<dbReference type="FunFam" id="2.40.50.140:FF:000051">
    <property type="entry name" value="RNA-binding transcriptional accessory protein"/>
    <property type="match status" value="1"/>
</dbReference>
<dbReference type="GO" id="GO:0003729">
    <property type="term" value="F:mRNA binding"/>
    <property type="evidence" value="ECO:0007669"/>
    <property type="project" value="UniProtKB-ARBA"/>
</dbReference>
<sequence length="729" mass="80682">MFEEEGERSLLAEMIAKELGLKAVQVAKAIELLDEGNTIPFIARYRKEATGEMDENKLRELAERLKYLRSLAQRKEEVLKSIEEQGKWTDDLAKALEQAKTLAEVEDIYLPFRPKRKTRASQARERGLEPLARLIQAQALRVGTPEAAAAPFVNPEKDVPDAAAALQGALDIIAEEVAEDAEVRRWVRAFTARRGVLVAKAVDPEATTPYLMYYDYREPVAKIPPHRVLAINRGEKEKVLKVKIEVEWEPIGRHLESRLITGPSIFMDRLRETLQDSYKRLLAPAMERELRNELTEKAEEQAMKVFQANLKNLLMQPPIGRRRVLGIDPGFRTGCKWAALTETGSLLEVGVIYPHEPQKRWEEAKGNLCQIVKKHGIELIAIGNGTASRETEALVAEAIGEMEQAVQFIIVSEAGASVYSASPLAGEEFPHFDLSLRSAISIGRRLQDPLAELVKIEPKALGVGQYQHDMNQKRLEETLGDVVESCVNTVGVDLNTASASLLRYVAGISSQVAKNIVAYREEKGPFRKRSELKKVSRLGPQAFVQCAGFVRIPDGDNPLDNTPVHPESYDGALRLLKVLGFGPADIGGPRHNELKAALAKVDVAKMAEATGLGVPTLKDIIEALMKPGRDPREDLPKPRFSSAVLSLDNLKEGMVLQGTVRNVVDFGAFVDIGIKHDGLVHVSQLADKFVRHPMEVVAVGDIVTVAVLSVDRQRERVGLTMRGVPQTSQ</sequence>
<name>B0TF28_HELMI</name>
<evidence type="ECO:0000313" key="4">
    <source>
        <dbReference type="Proteomes" id="UP000008550"/>
    </source>
</evidence>
<dbReference type="AlphaFoldDB" id="B0TF28"/>
<dbReference type="SMART" id="SM00732">
    <property type="entry name" value="YqgFc"/>
    <property type="match status" value="1"/>
</dbReference>
<dbReference type="InterPro" id="IPR055179">
    <property type="entry name" value="Tex-like_central_region"/>
</dbReference>
<keyword evidence="4" id="KW-1185">Reference proteome</keyword>
<dbReference type="InterPro" id="IPR012337">
    <property type="entry name" value="RNaseH-like_sf"/>
</dbReference>
<dbReference type="FunFam" id="1.10.150.310:FF:000001">
    <property type="entry name" value="RNA-binding transcriptional accessory protein"/>
    <property type="match status" value="1"/>
</dbReference>
<dbReference type="eggNOG" id="COG2183">
    <property type="taxonomic scope" value="Bacteria"/>
</dbReference>
<dbReference type="PROSITE" id="PS50126">
    <property type="entry name" value="S1"/>
    <property type="match status" value="1"/>
</dbReference>
<dbReference type="Pfam" id="PF16921">
    <property type="entry name" value="Tex_YqgF"/>
    <property type="match status" value="1"/>
</dbReference>
<keyword evidence="1" id="KW-0175">Coiled coil</keyword>
<dbReference type="InterPro" id="IPR003029">
    <property type="entry name" value="S1_domain"/>
</dbReference>
<dbReference type="Pfam" id="PF12836">
    <property type="entry name" value="HHH_3"/>
    <property type="match status" value="1"/>
</dbReference>
<dbReference type="InterPro" id="IPR006641">
    <property type="entry name" value="YqgF/RNaseH-like_dom"/>
</dbReference>
<evidence type="ECO:0000313" key="3">
    <source>
        <dbReference type="EMBL" id="ABZ83011.1"/>
    </source>
</evidence>
<dbReference type="SUPFAM" id="SSF50249">
    <property type="entry name" value="Nucleic acid-binding proteins"/>
    <property type="match status" value="1"/>
</dbReference>
<dbReference type="InterPro" id="IPR023319">
    <property type="entry name" value="Tex-like_HTH_dom_sf"/>
</dbReference>
<feature type="coiled-coil region" evidence="1">
    <location>
        <begin position="58"/>
        <end position="85"/>
    </location>
</feature>
<dbReference type="InterPro" id="IPR032639">
    <property type="entry name" value="Tex_YqgF"/>
</dbReference>
<accession>B0TF28</accession>
<gene>
    <name evidence="3" type="ORF">HM1_0392</name>
</gene>
<dbReference type="FunFam" id="1.10.10.650:FF:000001">
    <property type="entry name" value="S1 RNA-binding domain 1"/>
    <property type="match status" value="1"/>
</dbReference>
<dbReference type="HOGENOM" id="CLU_009833_0_2_9"/>
<dbReference type="Gene3D" id="1.10.150.310">
    <property type="entry name" value="Tex RuvX-like domain-like"/>
    <property type="match status" value="1"/>
</dbReference>
<dbReference type="InterPro" id="IPR044146">
    <property type="entry name" value="S1_Tex"/>
</dbReference>
<dbReference type="SMART" id="SM00316">
    <property type="entry name" value="S1"/>
    <property type="match status" value="1"/>
</dbReference>
<evidence type="ECO:0000259" key="2">
    <source>
        <dbReference type="PROSITE" id="PS50126"/>
    </source>
</evidence>
<organism evidence="3 4">
    <name type="scientific">Heliobacterium modesticaldum (strain ATCC 51547 / Ice1)</name>
    <dbReference type="NCBI Taxonomy" id="498761"/>
    <lineage>
        <taxon>Bacteria</taxon>
        <taxon>Bacillati</taxon>
        <taxon>Bacillota</taxon>
        <taxon>Clostridia</taxon>
        <taxon>Eubacteriales</taxon>
        <taxon>Heliobacteriaceae</taxon>
        <taxon>Heliomicrobium</taxon>
    </lineage>
</organism>
<dbReference type="Pfam" id="PF00575">
    <property type="entry name" value="S1"/>
    <property type="match status" value="1"/>
</dbReference>
<dbReference type="GO" id="GO:0006139">
    <property type="term" value="P:nucleobase-containing compound metabolic process"/>
    <property type="evidence" value="ECO:0007669"/>
    <property type="project" value="InterPro"/>
</dbReference>
<dbReference type="SUPFAM" id="SSF47781">
    <property type="entry name" value="RuvA domain 2-like"/>
    <property type="match status" value="2"/>
</dbReference>
<dbReference type="InterPro" id="IPR037027">
    <property type="entry name" value="YqgF/RNaseH-like_dom_sf"/>
</dbReference>
<dbReference type="Gene3D" id="2.40.50.140">
    <property type="entry name" value="Nucleic acid-binding proteins"/>
    <property type="match status" value="1"/>
</dbReference>
<dbReference type="Gene3D" id="3.30.420.140">
    <property type="entry name" value="YqgF/RNase H-like domain"/>
    <property type="match status" value="1"/>
</dbReference>
<dbReference type="InterPro" id="IPR018974">
    <property type="entry name" value="Tex-like_N"/>
</dbReference>
<dbReference type="InterPro" id="IPR041692">
    <property type="entry name" value="HHH_9"/>
</dbReference>